<gene>
    <name evidence="8" type="ordered locus">Theam_1401</name>
</gene>
<dbReference type="Pfam" id="PF03755">
    <property type="entry name" value="YicC-like_N"/>
    <property type="match status" value="1"/>
</dbReference>
<dbReference type="EMBL" id="CP002444">
    <property type="protein sequence ID" value="ADU97364.1"/>
    <property type="molecule type" value="Genomic_DNA"/>
</dbReference>
<dbReference type="Proteomes" id="UP000006362">
    <property type="component" value="Chromosome"/>
</dbReference>
<dbReference type="GO" id="GO:0016787">
    <property type="term" value="F:hydrolase activity"/>
    <property type="evidence" value="ECO:0007669"/>
    <property type="project" value="UniProtKB-KW"/>
</dbReference>
<keyword evidence="9" id="KW-1185">Reference proteome</keyword>
<dbReference type="AlphaFoldDB" id="E8T435"/>
<dbReference type="PANTHER" id="PTHR30636:SF3">
    <property type="entry name" value="UPF0701 PROTEIN YICC"/>
    <property type="match status" value="1"/>
</dbReference>
<evidence type="ECO:0000313" key="8">
    <source>
        <dbReference type="EMBL" id="ADU97364.1"/>
    </source>
</evidence>
<dbReference type="GO" id="GO:0004521">
    <property type="term" value="F:RNA endonuclease activity"/>
    <property type="evidence" value="ECO:0007669"/>
    <property type="project" value="InterPro"/>
</dbReference>
<organism evidence="8 9">
    <name type="scientific">Thermovibrio ammonificans (strain DSM 15698 / JCM 12110 / HB-1)</name>
    <dbReference type="NCBI Taxonomy" id="648996"/>
    <lineage>
        <taxon>Bacteria</taxon>
        <taxon>Pseudomonadati</taxon>
        <taxon>Aquificota</taxon>
        <taxon>Aquificia</taxon>
        <taxon>Desulfurobacteriales</taxon>
        <taxon>Desulfurobacteriaceae</taxon>
        <taxon>Thermovibrio</taxon>
    </lineage>
</organism>
<comment type="cofactor">
    <cofactor evidence="1">
        <name>a divalent metal cation</name>
        <dbReference type="ChEBI" id="CHEBI:60240"/>
    </cofactor>
</comment>
<dbReference type="Pfam" id="PF08340">
    <property type="entry name" value="YicC-like_C"/>
    <property type="match status" value="1"/>
</dbReference>
<dbReference type="HOGENOM" id="CLU_076609_1_0_0"/>
<feature type="domain" description="Endoribonuclease YicC-like C-terminal" evidence="7">
    <location>
        <begin position="170"/>
        <end position="292"/>
    </location>
</feature>
<dbReference type="STRING" id="648996.Theam_1401"/>
<reference evidence="8" key="1">
    <citation type="submission" date="2011-01" db="EMBL/GenBank/DDBJ databases">
        <title>Complete sequence of chromosome of Thermovibrio ammonificans HB-1.</title>
        <authorList>
            <consortium name="US DOE Joint Genome Institute"/>
            <person name="Lucas S."/>
            <person name="Copeland A."/>
            <person name="Lapidus A."/>
            <person name="Cheng J.-F."/>
            <person name="Goodwin L."/>
            <person name="Pitluck S."/>
            <person name="Davenport K."/>
            <person name="Detter J.C."/>
            <person name="Han C."/>
            <person name="Tapia R."/>
            <person name="Land M."/>
            <person name="Hauser L."/>
            <person name="Kyrpides N."/>
            <person name="Ivanova N."/>
            <person name="Ovchinnikova G."/>
            <person name="Vetriani C."/>
            <person name="Woyke T."/>
        </authorList>
    </citation>
    <scope>NUCLEOTIDE SEQUENCE [LARGE SCALE GENOMIC DNA]</scope>
    <source>
        <strain evidence="8">HB-1</strain>
    </source>
</reference>
<evidence type="ECO:0000256" key="1">
    <source>
        <dbReference type="ARBA" id="ARBA00001968"/>
    </source>
</evidence>
<proteinExistence type="inferred from homology"/>
<keyword evidence="3" id="KW-0255">Endonuclease</keyword>
<evidence type="ECO:0000313" key="9">
    <source>
        <dbReference type="Proteomes" id="UP000006362"/>
    </source>
</evidence>
<dbReference type="OrthoDB" id="9771229at2"/>
<accession>E8T435</accession>
<dbReference type="InterPro" id="IPR013551">
    <property type="entry name" value="YicC-like_C"/>
</dbReference>
<evidence type="ECO:0000256" key="3">
    <source>
        <dbReference type="ARBA" id="ARBA00022759"/>
    </source>
</evidence>
<evidence type="ECO:0000256" key="4">
    <source>
        <dbReference type="ARBA" id="ARBA00022801"/>
    </source>
</evidence>
<comment type="similarity">
    <text evidence="5">Belongs to the YicC/YloC family.</text>
</comment>
<dbReference type="KEGG" id="tam:Theam_1401"/>
<keyword evidence="2" id="KW-0540">Nuclease</keyword>
<dbReference type="InterPro" id="IPR005229">
    <property type="entry name" value="YicC/YloC-like"/>
</dbReference>
<evidence type="ECO:0000256" key="2">
    <source>
        <dbReference type="ARBA" id="ARBA00022722"/>
    </source>
</evidence>
<sequence length="292" mass="33186">MKSMTGFGRAVKESELATITVEVKSVNSKALKVRASLPRLFNRFSVEVQKAVSEVVKRGDVDLFVKFTPTEKFTPPITVNYSIAEKVIEAAKRAGAVTGTEIGVSLRDLLAFPEVFQKEEEDPEPLKPQLFEAVGEALQELDASRRAEGEKLKEFFLRKIETIEELVGRVEEKAQGINKLLFERLKEKVKKLLEGEELPEEFTKRVELEVALIAEKQDVTEEISRLKLHCRRFRELLEFEEPVGKTLDFLCQEMHREANTLGSKLKEVDATDEVIAIKSEIARIKEQVQNVE</sequence>
<keyword evidence="4" id="KW-0378">Hydrolase</keyword>
<evidence type="ECO:0000259" key="7">
    <source>
        <dbReference type="Pfam" id="PF08340"/>
    </source>
</evidence>
<protein>
    <submittedName>
        <fullName evidence="8">YicC-like domain-containing protein</fullName>
    </submittedName>
</protein>
<dbReference type="NCBIfam" id="TIGR00255">
    <property type="entry name" value="YicC/YloC family endoribonuclease"/>
    <property type="match status" value="1"/>
</dbReference>
<name>E8T435_THEA1</name>
<evidence type="ECO:0000256" key="5">
    <source>
        <dbReference type="ARBA" id="ARBA00035648"/>
    </source>
</evidence>
<evidence type="ECO:0000259" key="6">
    <source>
        <dbReference type="Pfam" id="PF03755"/>
    </source>
</evidence>
<dbReference type="PANTHER" id="PTHR30636">
    <property type="entry name" value="UPF0701 PROTEIN YICC"/>
    <property type="match status" value="1"/>
</dbReference>
<dbReference type="InterPro" id="IPR013527">
    <property type="entry name" value="YicC-like_N"/>
</dbReference>
<feature type="domain" description="Endoribonuclease YicC-like N-terminal" evidence="6">
    <location>
        <begin position="1"/>
        <end position="153"/>
    </location>
</feature>
<dbReference type="eggNOG" id="COG1561">
    <property type="taxonomic scope" value="Bacteria"/>
</dbReference>
<dbReference type="RefSeq" id="WP_013538150.1">
    <property type="nucleotide sequence ID" value="NC_014926.1"/>
</dbReference>